<dbReference type="Proteomes" id="UP001215956">
    <property type="component" value="Unassembled WGS sequence"/>
</dbReference>
<dbReference type="EMBL" id="JARFPL010000003">
    <property type="protein sequence ID" value="MDF0592254.1"/>
    <property type="molecule type" value="Genomic_DNA"/>
</dbReference>
<reference evidence="1 2" key="1">
    <citation type="submission" date="2023-03" db="EMBL/GenBank/DDBJ databases">
        <title>Whole genome sequencing of Methanotrichaceae archaeon M04Ac.</title>
        <authorList>
            <person name="Khomyakova M.A."/>
            <person name="Merkel A.Y."/>
            <person name="Slobodkin A.I."/>
        </authorList>
    </citation>
    <scope>NUCLEOTIDE SEQUENCE [LARGE SCALE GENOMIC DNA]</scope>
    <source>
        <strain evidence="1 2">M04Ac</strain>
    </source>
</reference>
<keyword evidence="2" id="KW-1185">Reference proteome</keyword>
<gene>
    <name evidence="1" type="ORF">P0O24_01465</name>
</gene>
<organism evidence="1 2">
    <name type="scientific">Candidatus Methanocrinis alkalitolerans</name>
    <dbReference type="NCBI Taxonomy" id="3033395"/>
    <lineage>
        <taxon>Archaea</taxon>
        <taxon>Methanobacteriati</taxon>
        <taxon>Methanobacteriota</taxon>
        <taxon>Stenosarchaea group</taxon>
        <taxon>Methanomicrobia</taxon>
        <taxon>Methanotrichales</taxon>
        <taxon>Methanotrichaceae</taxon>
        <taxon>Methanocrinis</taxon>
    </lineage>
</organism>
<accession>A0ABT5XC17</accession>
<sequence>MRLLFFLLFSMVAAASAAFDPLALNFTGDLDELEALLAGAGIGVVNRSAGDGIFNDTGADAETEPPFYHLMRGVSIFHDFQNLTAPRDPAPFSVEALMNKSFFETLLRDWW</sequence>
<proteinExistence type="predicted"/>
<dbReference type="RefSeq" id="WP_316967965.1">
    <property type="nucleotide sequence ID" value="NZ_JARFPL010000003.1"/>
</dbReference>
<evidence type="ECO:0000313" key="1">
    <source>
        <dbReference type="EMBL" id="MDF0592254.1"/>
    </source>
</evidence>
<name>A0ABT5XC17_9EURY</name>
<comment type="caution">
    <text evidence="1">The sequence shown here is derived from an EMBL/GenBank/DDBJ whole genome shotgun (WGS) entry which is preliminary data.</text>
</comment>
<evidence type="ECO:0000313" key="2">
    <source>
        <dbReference type="Proteomes" id="UP001215956"/>
    </source>
</evidence>
<protein>
    <submittedName>
        <fullName evidence="1">Uncharacterized protein</fullName>
    </submittedName>
</protein>